<keyword evidence="6" id="KW-1185">Reference proteome</keyword>
<dbReference type="PANTHER" id="PTHR11516">
    <property type="entry name" value="PYRUVATE DEHYDROGENASE E1 COMPONENT, ALPHA SUBUNIT BACTERIAL AND ORGANELLAR"/>
    <property type="match status" value="1"/>
</dbReference>
<dbReference type="eggNOG" id="COG1071">
    <property type="taxonomic scope" value="Bacteria"/>
</dbReference>
<gene>
    <name evidence="5" type="ordered locus">Amico_1591</name>
</gene>
<accession>D5EGM5</accession>
<dbReference type="InterPro" id="IPR050642">
    <property type="entry name" value="PDH_E1_Alpha_Subunit"/>
</dbReference>
<dbReference type="STRING" id="572547.Amico_1591"/>
<evidence type="ECO:0000313" key="6">
    <source>
        <dbReference type="Proteomes" id="UP000002366"/>
    </source>
</evidence>
<reference evidence="5 6" key="1">
    <citation type="journal article" date="2010" name="Stand. Genomic Sci.">
        <title>Complete genome sequence of Aminobacterium colombiense type strain (ALA-1).</title>
        <authorList>
            <person name="Chertkov O."/>
            <person name="Sikorski J."/>
            <person name="Brambilla E."/>
            <person name="Lapidus A."/>
            <person name="Copeland A."/>
            <person name="Glavina Del Rio T."/>
            <person name="Nolan M."/>
            <person name="Lucas S."/>
            <person name="Tice H."/>
            <person name="Cheng J.F."/>
            <person name="Han C."/>
            <person name="Detter J.C."/>
            <person name="Bruce D."/>
            <person name="Tapia R."/>
            <person name="Goodwin L."/>
            <person name="Pitluck S."/>
            <person name="Liolios K."/>
            <person name="Ivanova N."/>
            <person name="Mavromatis K."/>
            <person name="Ovchinnikova G."/>
            <person name="Pati A."/>
            <person name="Chen A."/>
            <person name="Palaniappan K."/>
            <person name="Land M."/>
            <person name="Hauser L."/>
            <person name="Chang Y.J."/>
            <person name="Jeffries C.D."/>
            <person name="Spring S."/>
            <person name="Rohde M."/>
            <person name="Goker M."/>
            <person name="Bristow J."/>
            <person name="Eisen J.A."/>
            <person name="Markowitz V."/>
            <person name="Hugenholtz P."/>
            <person name="Kyrpides N.C."/>
            <person name="Klenk H.P."/>
        </authorList>
    </citation>
    <scope>NUCLEOTIDE SEQUENCE [LARGE SCALE GENOMIC DNA]</scope>
    <source>
        <strain evidence="6">DSM 12261 / ALA-1</strain>
    </source>
</reference>
<dbReference type="EMBL" id="CP001997">
    <property type="protein sequence ID" value="ADE57707.1"/>
    <property type="molecule type" value="Genomic_DNA"/>
</dbReference>
<dbReference type="EC" id="1.2.4.1" evidence="5"/>
<feature type="domain" description="Dehydrogenase E1 component" evidence="4">
    <location>
        <begin position="28"/>
        <end position="325"/>
    </location>
</feature>
<sequence>MRAEVVRKEPAIPVRDFDKETLRSLYETMVKIRHFEEKVEEFFFAGEIPGFVHLYIGEEAVAAGVMANLRKTDYIQSTHRGHGHTIAKGADLKPMMAEIFGKKSGYCKGKGGSMHIADFSIGMLGANGIVGGGFTLAAGAALAQKMQGTDGVSVVFFGDGASNRGTFHEGINLAAAWKLPVIFVCENNHWASTTPYHTTTAVENIADRALGYDIPGVIVDGNDVFAVYEAAQELIERARRGSGPALLEAKTYRIKGHFVGDPEKYRTKEEVQKVFDETDPIPRFEQKVIEGGVMSKEELTAIEEAVKRSVAEAVEFARNAPEPEPFELFEDLYV</sequence>
<dbReference type="InterPro" id="IPR001017">
    <property type="entry name" value="DH_E1"/>
</dbReference>
<evidence type="ECO:0000259" key="4">
    <source>
        <dbReference type="Pfam" id="PF00676"/>
    </source>
</evidence>
<organism evidence="5 6">
    <name type="scientific">Aminobacterium colombiense (strain DSM 12261 / ALA-1)</name>
    <dbReference type="NCBI Taxonomy" id="572547"/>
    <lineage>
        <taxon>Bacteria</taxon>
        <taxon>Thermotogati</taxon>
        <taxon>Synergistota</taxon>
        <taxon>Synergistia</taxon>
        <taxon>Synergistales</taxon>
        <taxon>Aminobacteriaceae</taxon>
        <taxon>Aminobacterium</taxon>
    </lineage>
</organism>
<name>D5EGM5_AMICL</name>
<evidence type="ECO:0000256" key="1">
    <source>
        <dbReference type="ARBA" id="ARBA00001964"/>
    </source>
</evidence>
<comment type="cofactor">
    <cofactor evidence="1">
        <name>thiamine diphosphate</name>
        <dbReference type="ChEBI" id="CHEBI:58937"/>
    </cofactor>
</comment>
<dbReference type="SUPFAM" id="SSF52518">
    <property type="entry name" value="Thiamin diphosphate-binding fold (THDP-binding)"/>
    <property type="match status" value="1"/>
</dbReference>
<evidence type="ECO:0000256" key="3">
    <source>
        <dbReference type="ARBA" id="ARBA00023052"/>
    </source>
</evidence>
<evidence type="ECO:0000313" key="5">
    <source>
        <dbReference type="EMBL" id="ADE57707.1"/>
    </source>
</evidence>
<protein>
    <submittedName>
        <fullName evidence="5">Pyruvate dehydrogenase (Acetyl-transferring)</fullName>
        <ecNumber evidence="5">1.2.4.1</ecNumber>
    </submittedName>
</protein>
<dbReference type="CDD" id="cd02000">
    <property type="entry name" value="TPP_E1_PDC_ADC_BCADC"/>
    <property type="match status" value="1"/>
</dbReference>
<proteinExistence type="predicted"/>
<dbReference type="InterPro" id="IPR029061">
    <property type="entry name" value="THDP-binding"/>
</dbReference>
<dbReference type="GO" id="GO:0006086">
    <property type="term" value="P:pyruvate decarboxylation to acetyl-CoA"/>
    <property type="evidence" value="ECO:0007669"/>
    <property type="project" value="TreeGrafter"/>
</dbReference>
<dbReference type="KEGG" id="aco:Amico_1591"/>
<dbReference type="Pfam" id="PF00676">
    <property type="entry name" value="E1_dh"/>
    <property type="match status" value="1"/>
</dbReference>
<dbReference type="PANTHER" id="PTHR11516:SF60">
    <property type="entry name" value="PYRUVATE DEHYDROGENASE E1 COMPONENT SUBUNIT ALPHA"/>
    <property type="match status" value="1"/>
</dbReference>
<dbReference type="Gene3D" id="3.40.50.970">
    <property type="match status" value="1"/>
</dbReference>
<keyword evidence="3" id="KW-0786">Thiamine pyrophosphate</keyword>
<dbReference type="HOGENOM" id="CLU_029393_5_0_0"/>
<keyword evidence="5" id="KW-0670">Pyruvate</keyword>
<evidence type="ECO:0000256" key="2">
    <source>
        <dbReference type="ARBA" id="ARBA00023002"/>
    </source>
</evidence>
<dbReference type="RefSeq" id="WP_013048970.1">
    <property type="nucleotide sequence ID" value="NC_014011.1"/>
</dbReference>
<dbReference type="AlphaFoldDB" id="D5EGM5"/>
<dbReference type="Proteomes" id="UP000002366">
    <property type="component" value="Chromosome"/>
</dbReference>
<keyword evidence="2 5" id="KW-0560">Oxidoreductase</keyword>
<dbReference type="OrthoDB" id="9766715at2"/>
<dbReference type="GO" id="GO:0004739">
    <property type="term" value="F:pyruvate dehydrogenase (acetyl-transferring) activity"/>
    <property type="evidence" value="ECO:0007669"/>
    <property type="project" value="UniProtKB-EC"/>
</dbReference>
<dbReference type="FunFam" id="3.40.50.970:FF:000013">
    <property type="entry name" value="Pyruvate dehydrogenase E1 component subunit alpha"/>
    <property type="match status" value="1"/>
</dbReference>